<accession>A0ABU8ZT20</accession>
<gene>
    <name evidence="2" type="ORF">OC725_02270</name>
</gene>
<comment type="caution">
    <text evidence="2">The sequence shown here is derived from an EMBL/GenBank/DDBJ whole genome shotgun (WGS) entry which is preliminary data.</text>
</comment>
<protein>
    <recommendedName>
        <fullName evidence="4">OTU domain-containing protein</fullName>
    </recommendedName>
</protein>
<dbReference type="EMBL" id="JAOSIK010000027">
    <property type="protein sequence ID" value="MEK0312081.1"/>
    <property type="molecule type" value="Genomic_DNA"/>
</dbReference>
<organism evidence="2 3">
    <name type="scientific">Candidatus Phytoplasma fabacearum</name>
    <dbReference type="NCBI Taxonomy" id="2982628"/>
    <lineage>
        <taxon>Bacteria</taxon>
        <taxon>Bacillati</taxon>
        <taxon>Mycoplasmatota</taxon>
        <taxon>Mollicutes</taxon>
        <taxon>Acholeplasmatales</taxon>
        <taxon>Acholeplasmataceae</taxon>
        <taxon>Candidatus Phytoplasma</taxon>
        <taxon>16SrII (Peanut WB group)</taxon>
    </lineage>
</organism>
<name>A0ABU8ZT20_9MOLU</name>
<sequence>MLHNRPNNLKNILYILLFILHVIIVWFIYHCFITRKHKLYYYNHDYTEVINNDQYYENRQLVSKIAYLGLEQFISGLKDNTYKEIYENFVKWEYPPLNMNKIQEKIFNQTLNTAYPFLIQSTIDFLSKKINKQILLVIEMHQSEKIFLNYFNSLYQAPDSSFIALNMKNFENQHFYIKEYSDTPGDGYCFFHALKQLLDCSEIPNWLDKINEDLQKAKLVFKSSKSPN</sequence>
<keyword evidence="1" id="KW-0472">Membrane</keyword>
<feature type="transmembrane region" description="Helical" evidence="1">
    <location>
        <begin position="12"/>
        <end position="32"/>
    </location>
</feature>
<reference evidence="2 3" key="1">
    <citation type="journal article" date="2023" name="Int. J. Syst. Evol. Microbiol.">
        <title>The observation of taxonomic boundaries for the 16SrII and 16SrXXV phytoplasmas using genome-based delimitation.</title>
        <authorList>
            <person name="Rodrigues Jardim B."/>
            <person name="Tran-Nguyen L.T.T."/>
            <person name="Gambley C."/>
            <person name="Al-Sadi A.M."/>
            <person name="Al-Subhi A.M."/>
            <person name="Foissac X."/>
            <person name="Salar P."/>
            <person name="Cai H."/>
            <person name="Yang J.Y."/>
            <person name="Davis R."/>
            <person name="Jones L."/>
            <person name="Rodoni B."/>
            <person name="Constable F.E."/>
        </authorList>
    </citation>
    <scope>NUCLEOTIDE SEQUENCE [LARGE SCALE GENOMIC DNA]</scope>
    <source>
        <strain evidence="2">BAWM-322</strain>
    </source>
</reference>
<keyword evidence="3" id="KW-1185">Reference proteome</keyword>
<dbReference type="Proteomes" id="UP001382955">
    <property type="component" value="Unassembled WGS sequence"/>
</dbReference>
<dbReference type="RefSeq" id="WP_304512577.1">
    <property type="nucleotide sequence ID" value="NZ_JAOSIK010000027.1"/>
</dbReference>
<evidence type="ECO:0000313" key="3">
    <source>
        <dbReference type="Proteomes" id="UP001382955"/>
    </source>
</evidence>
<keyword evidence="1" id="KW-0812">Transmembrane</keyword>
<keyword evidence="1" id="KW-1133">Transmembrane helix</keyword>
<proteinExistence type="predicted"/>
<evidence type="ECO:0000256" key="1">
    <source>
        <dbReference type="SAM" id="Phobius"/>
    </source>
</evidence>
<evidence type="ECO:0008006" key="4">
    <source>
        <dbReference type="Google" id="ProtNLM"/>
    </source>
</evidence>
<evidence type="ECO:0000313" key="2">
    <source>
        <dbReference type="EMBL" id="MEK0312081.1"/>
    </source>
</evidence>